<name>H3B1N7_LATCH</name>
<dbReference type="FunCoup" id="H3B1N7">
    <property type="interactions" value="2899"/>
</dbReference>
<reference evidence="4" key="2">
    <citation type="submission" date="2025-08" db="UniProtKB">
        <authorList>
            <consortium name="Ensembl"/>
        </authorList>
    </citation>
    <scope>IDENTIFICATION</scope>
</reference>
<comment type="similarity">
    <text evidence="2">Belongs to the NRDE2 family.</text>
</comment>
<dbReference type="PANTHER" id="PTHR13471:SF0">
    <property type="entry name" value="NUCLEAR EXOSOME REGULATOR NRDE2"/>
    <property type="match status" value="1"/>
</dbReference>
<proteinExistence type="inferred from homology"/>
<dbReference type="Gene3D" id="1.25.40.10">
    <property type="entry name" value="Tetratricopeptide repeat domain"/>
    <property type="match status" value="1"/>
</dbReference>
<evidence type="ECO:0000256" key="2">
    <source>
        <dbReference type="ARBA" id="ARBA00009265"/>
    </source>
</evidence>
<dbReference type="GO" id="GO:0006396">
    <property type="term" value="P:RNA processing"/>
    <property type="evidence" value="ECO:0007669"/>
    <property type="project" value="InterPro"/>
</dbReference>
<reference evidence="4" key="3">
    <citation type="submission" date="2025-09" db="UniProtKB">
        <authorList>
            <consortium name="Ensembl"/>
        </authorList>
    </citation>
    <scope>IDENTIFICATION</scope>
</reference>
<organism evidence="4 5">
    <name type="scientific">Latimeria chalumnae</name>
    <name type="common">Coelacanth</name>
    <dbReference type="NCBI Taxonomy" id="7897"/>
    <lineage>
        <taxon>Eukaryota</taxon>
        <taxon>Metazoa</taxon>
        <taxon>Chordata</taxon>
        <taxon>Craniata</taxon>
        <taxon>Vertebrata</taxon>
        <taxon>Euteleostomi</taxon>
        <taxon>Coelacanthiformes</taxon>
        <taxon>Coelacanthidae</taxon>
        <taxon>Latimeria</taxon>
    </lineage>
</organism>
<comment type="subcellular location">
    <subcellularLocation>
        <location evidence="1">Nucleus</location>
    </subcellularLocation>
</comment>
<dbReference type="InterPro" id="IPR003107">
    <property type="entry name" value="HAT"/>
</dbReference>
<dbReference type="InParanoid" id="H3B1N7"/>
<dbReference type="OMA" id="MRDKELH"/>
<dbReference type="GO" id="GO:0071013">
    <property type="term" value="C:catalytic step 2 spliceosome"/>
    <property type="evidence" value="ECO:0007669"/>
    <property type="project" value="TreeGrafter"/>
</dbReference>
<accession>H3B1N7</accession>
<dbReference type="eggNOG" id="KOG1972">
    <property type="taxonomic scope" value="Eukaryota"/>
</dbReference>
<dbReference type="InterPro" id="IPR013633">
    <property type="entry name" value="NRDE-2"/>
</dbReference>
<evidence type="ECO:0000256" key="1">
    <source>
        <dbReference type="ARBA" id="ARBA00004123"/>
    </source>
</evidence>
<gene>
    <name evidence="4" type="primary">NRDE2</name>
</gene>
<dbReference type="SUPFAM" id="SSF48452">
    <property type="entry name" value="TPR-like"/>
    <property type="match status" value="2"/>
</dbReference>
<evidence type="ECO:0000313" key="4">
    <source>
        <dbReference type="Ensembl" id="ENSLACP00000015808.1"/>
    </source>
</evidence>
<evidence type="ECO:0000313" key="5">
    <source>
        <dbReference type="Proteomes" id="UP000008672"/>
    </source>
</evidence>
<dbReference type="Pfam" id="PF08424">
    <property type="entry name" value="NRDE-2"/>
    <property type="match status" value="1"/>
</dbReference>
<dbReference type="PANTHER" id="PTHR13471">
    <property type="entry name" value="TETRATRICOPEPTIDE-LIKE HELICAL"/>
    <property type="match status" value="1"/>
</dbReference>
<dbReference type="Ensembl" id="ENSLACT00000015918.1">
    <property type="protein sequence ID" value="ENSLACP00000015808.1"/>
    <property type="gene ID" value="ENSLACG00000013921.1"/>
</dbReference>
<sequence>MKVPGLYYSDSEKRKVPLKVTLEKKLAILDRALQSNPDSMELKLARLGLLKEFWEPAALLKEWQKVVFLHPNQTELWHKYLLFCQSQFSTFSVSKIQATYGKCLSTLAAVHDGTMVSHPALPATEEAMLVIFLQQCHFLKQTGHSEKVITLFQTLLNFTFFKPDSVTDLTTRQQVEFLEPFWDSGEPRFGEAGARGWKAWMRQQERGGWISINQPDEEEEDIDDDTSVKDKSRPKCQIWLELERSREAEQWLPWRPDKTKGQTEEDCEDPERQVLFDDVGQSMFKISSPHLKFQLMTSFLHFLGVPSGGAVPAPCLFLALDEASLFESGLLSESPLTSLDAPPSGVSCVGRTGRLGGGRQLIGCCMEGEKFIQNVFHQSLPLFLGDEKSHLSLCWLQYEKLKVRQCLLAHKKKKLKSQGKRSRKLAKSLLKESENRNSLALWQEYAHLEWLLGNLDDSRKVFDTAITVAAVLGLENAKLCSLCLLYSQLEVELSRAAAGGTMSRAVYILTKLAEGGTYAAFSGQVSPVGILKARKAYERAFSGCFGESVGCGQSGGAALRPSRTVVLTGCFVLFQYLTVGIEAADAVYRQAFEKLKALCLPEDTSPKESIWMQSMTSDLEMLSVMHAMLLRYHMQTATYPLRPIREILTETLRQYPGNQSLWRLYVQLENKSHSASKARKFLDNISRSSRNFLPRLVSIHMEQRRKELVESVQRIDQEELHSTLPETGLTNRIQALFEHAVQSESGARCPLLWRMYLRFSVSRGNKERSRGVFYKALQDCPWLKVLYMDAVEYFPEQFQEILDLMTEKELRVRVPVEELEILLED</sequence>
<dbReference type="STRING" id="7897.ENSLACP00000015808"/>
<dbReference type="SMART" id="SM00386">
    <property type="entry name" value="HAT"/>
    <property type="match status" value="3"/>
</dbReference>
<keyword evidence="3" id="KW-0539">Nucleus</keyword>
<dbReference type="GO" id="GO:0031048">
    <property type="term" value="P:regulatory ncRNA-mediated heterochromatin formation"/>
    <property type="evidence" value="ECO:0007669"/>
    <property type="project" value="TreeGrafter"/>
</dbReference>
<dbReference type="Bgee" id="ENSLACG00000013921">
    <property type="expression patterns" value="Expressed in chordate pharynx and 5 other cell types or tissues"/>
</dbReference>
<reference evidence="5" key="1">
    <citation type="submission" date="2011-08" db="EMBL/GenBank/DDBJ databases">
        <title>The draft genome of Latimeria chalumnae.</title>
        <authorList>
            <person name="Di Palma F."/>
            <person name="Alfoldi J."/>
            <person name="Johnson J."/>
            <person name="Berlin A."/>
            <person name="Gnerre S."/>
            <person name="Jaffe D."/>
            <person name="MacCallum I."/>
            <person name="Young S."/>
            <person name="Walker B.J."/>
            <person name="Lander E."/>
            <person name="Lindblad-Toh K."/>
        </authorList>
    </citation>
    <scope>NUCLEOTIDE SEQUENCE [LARGE SCALE GENOMIC DNA]</scope>
    <source>
        <strain evidence="5">Wild caught</strain>
    </source>
</reference>
<dbReference type="HOGENOM" id="CLU_007550_1_0_1"/>
<dbReference type="EMBL" id="AFYH01041629">
    <property type="status" value="NOT_ANNOTATED_CDS"/>
    <property type="molecule type" value="Genomic_DNA"/>
</dbReference>
<dbReference type="GeneTree" id="ENSGT00390000005524"/>
<dbReference type="Proteomes" id="UP000008672">
    <property type="component" value="Unassembled WGS sequence"/>
</dbReference>
<dbReference type="InterPro" id="IPR011990">
    <property type="entry name" value="TPR-like_helical_dom_sf"/>
</dbReference>
<keyword evidence="5" id="KW-1185">Reference proteome</keyword>
<evidence type="ECO:0000256" key="3">
    <source>
        <dbReference type="ARBA" id="ARBA00023242"/>
    </source>
</evidence>
<protein>
    <submittedName>
        <fullName evidence="4">NRDE-2, necessary for RNA interference, domain containing</fullName>
    </submittedName>
</protein>
<dbReference type="AlphaFoldDB" id="H3B1N7"/>
<dbReference type="GO" id="GO:1902369">
    <property type="term" value="P:negative regulation of RNA catabolic process"/>
    <property type="evidence" value="ECO:0007669"/>
    <property type="project" value="TreeGrafter"/>
</dbReference>